<accession>A0A3G1AZU0</accession>
<proteinExistence type="predicted"/>
<dbReference type="KEGG" id="tah:SU86_000535"/>
<gene>
    <name evidence="1" type="ORF">SU86_000535</name>
</gene>
<name>A0A3G1AZU0_9ARCH</name>
<protein>
    <submittedName>
        <fullName evidence="1">Uncharacterized protein</fullName>
    </submittedName>
</protein>
<dbReference type="AlphaFoldDB" id="A0A3G1AZU0"/>
<sequence>MNKIDLEFKIKMARKFLDKIPEGTPKNHAQQMRLEENASVFLFFASSVIEIVKRHINDTFEIFDKKNVFYMHGLRKNLANSGIQKKTKNTITNYFSVPQRIGTTTNVNKSSLWRLQALRNQAMHGNIIQVSNGTLLFPYTIHDEGNYRFVQKSKNPQKYFGQIFDDLAEFTEKILQICQTQAQAKSN</sequence>
<keyword evidence="2" id="KW-1185">Reference proteome</keyword>
<dbReference type="GeneID" id="24874863"/>
<dbReference type="Proteomes" id="UP000266745">
    <property type="component" value="Chromosome"/>
</dbReference>
<dbReference type="OrthoDB" id="12122at2157"/>
<dbReference type="EMBL" id="CP011097">
    <property type="protein sequence ID" value="AJZ75123.1"/>
    <property type="molecule type" value="Genomic_DNA"/>
</dbReference>
<evidence type="ECO:0000313" key="2">
    <source>
        <dbReference type="Proteomes" id="UP000266745"/>
    </source>
</evidence>
<dbReference type="RefSeq" id="WP_048187531.1">
    <property type="nucleotide sequence ID" value="NZ_CP011097.1"/>
</dbReference>
<evidence type="ECO:0000313" key="1">
    <source>
        <dbReference type="EMBL" id="AJZ75123.1"/>
    </source>
</evidence>
<organism evidence="1 2">
    <name type="scientific">Candidatus Nitrosotenuis cloacae</name>
    <dbReference type="NCBI Taxonomy" id="1603555"/>
    <lineage>
        <taxon>Archaea</taxon>
        <taxon>Nitrososphaerota</taxon>
        <taxon>Candidatus Nitrosotenuis</taxon>
    </lineage>
</organism>
<dbReference type="STRING" id="1603555.SU86_000535"/>
<reference evidence="1 2" key="1">
    <citation type="journal article" date="2016" name="Sci. Rep.">
        <title>A novel ammonia-oxidizing archaeon from wastewater treatment plant: Its enrichment, physiological and genomic characteristics.</title>
        <authorList>
            <person name="Li Y."/>
            <person name="Ding K."/>
            <person name="Wen X."/>
            <person name="Zhang B."/>
            <person name="Shen B."/>
            <person name="Yang Y."/>
        </authorList>
    </citation>
    <scope>NUCLEOTIDE SEQUENCE [LARGE SCALE GENOMIC DNA]</scope>
    <source>
        <strain evidence="1 2">SAT1</strain>
    </source>
</reference>